<evidence type="ECO:0000256" key="2">
    <source>
        <dbReference type="ARBA" id="ARBA00006075"/>
    </source>
</evidence>
<protein>
    <recommendedName>
        <fullName evidence="6">TIMELESS-interacting protein</fullName>
    </recommendedName>
</protein>
<comment type="similarity">
    <text evidence="2 6">Belongs to the CSM3 family.</text>
</comment>
<dbReference type="InterPro" id="IPR040038">
    <property type="entry name" value="TIPIN/Csm3/Swi3"/>
</dbReference>
<dbReference type="Proteomes" id="UP001626550">
    <property type="component" value="Unassembled WGS sequence"/>
</dbReference>
<reference evidence="8 9" key="1">
    <citation type="submission" date="2024-11" db="EMBL/GenBank/DDBJ databases">
        <title>Adaptive evolution of stress response genes in parasites aligns with host niche diversity.</title>
        <authorList>
            <person name="Hahn C."/>
            <person name="Resl P."/>
        </authorList>
    </citation>
    <scope>NUCLEOTIDE SEQUENCE [LARGE SCALE GENOMIC DNA]</scope>
    <source>
        <strain evidence="8">EGGRZ-B1_66</strain>
        <tissue evidence="8">Body</tissue>
    </source>
</reference>
<comment type="subcellular location">
    <subcellularLocation>
        <location evidence="1 6">Nucleus</location>
    </subcellularLocation>
</comment>
<evidence type="ECO:0000256" key="5">
    <source>
        <dbReference type="ARBA" id="ARBA00023306"/>
    </source>
</evidence>
<feature type="domain" description="Chromosome segregation in meiosis protein 3" evidence="7">
    <location>
        <begin position="2"/>
        <end position="48"/>
    </location>
</feature>
<evidence type="ECO:0000313" key="8">
    <source>
        <dbReference type="EMBL" id="KAL3310291.1"/>
    </source>
</evidence>
<organism evidence="8 9">
    <name type="scientific">Cichlidogyrus casuarinus</name>
    <dbReference type="NCBI Taxonomy" id="1844966"/>
    <lineage>
        <taxon>Eukaryota</taxon>
        <taxon>Metazoa</taxon>
        <taxon>Spiralia</taxon>
        <taxon>Lophotrochozoa</taxon>
        <taxon>Platyhelminthes</taxon>
        <taxon>Monogenea</taxon>
        <taxon>Monopisthocotylea</taxon>
        <taxon>Dactylogyridea</taxon>
        <taxon>Ancyrocephalidae</taxon>
        <taxon>Cichlidogyrus</taxon>
    </lineage>
</organism>
<dbReference type="PANTHER" id="PTHR13220">
    <property type="entry name" value="TIMELESS INTERACTING-RELATED"/>
    <property type="match status" value="1"/>
</dbReference>
<keyword evidence="4 6" id="KW-0539">Nucleus</keyword>
<evidence type="ECO:0000256" key="3">
    <source>
        <dbReference type="ARBA" id="ARBA00022763"/>
    </source>
</evidence>
<sequence>FADLDKLLFIYEAWGHQLYPKINFDAMVDRLEALGNKREVHTVMNRFRVGISDLLGAVKSDDVVEQFDSPHEETDQENQEPILADAFPDSDEEREMAAQFDAKWQNLIDEQQQYQGGSRVAGMPEEIEEEMVAGPSKVTLPDGVSSAMQEEDRRAMSQIVSNNDNLDSVQPLSDVTEAINTSLHGLTGEERAARSRFLALERMRAKKSVIGAEKSSSKQSLDCNSFKMALNSSFSNN</sequence>
<dbReference type="GO" id="GO:0031297">
    <property type="term" value="P:replication fork processing"/>
    <property type="evidence" value="ECO:0007669"/>
    <property type="project" value="UniProtKB-UniRule"/>
</dbReference>
<dbReference type="PANTHER" id="PTHR13220:SF11">
    <property type="entry name" value="TIMELESS-INTERACTING PROTEIN"/>
    <property type="match status" value="1"/>
</dbReference>
<evidence type="ECO:0000259" key="7">
    <source>
        <dbReference type="Pfam" id="PF07962"/>
    </source>
</evidence>
<keyword evidence="5 6" id="KW-0131">Cell cycle</keyword>
<evidence type="ECO:0000256" key="1">
    <source>
        <dbReference type="ARBA" id="ARBA00004123"/>
    </source>
</evidence>
<dbReference type="GO" id="GO:0005634">
    <property type="term" value="C:nucleus"/>
    <property type="evidence" value="ECO:0007669"/>
    <property type="project" value="UniProtKB-SubCell"/>
</dbReference>
<accession>A0ABD2PS36</accession>
<proteinExistence type="inferred from homology"/>
<comment type="function">
    <text evidence="6">Plays an important role in the control of DNA replication and the maintenance of replication fork stability.</text>
</comment>
<dbReference type="GO" id="GO:0006974">
    <property type="term" value="P:DNA damage response"/>
    <property type="evidence" value="ECO:0007669"/>
    <property type="project" value="UniProtKB-KW"/>
</dbReference>
<comment type="caution">
    <text evidence="8">The sequence shown here is derived from an EMBL/GenBank/DDBJ whole genome shotgun (WGS) entry which is preliminary data.</text>
</comment>
<keyword evidence="9" id="KW-1185">Reference proteome</keyword>
<dbReference type="InterPro" id="IPR012923">
    <property type="entry name" value="Csm3"/>
</dbReference>
<dbReference type="Pfam" id="PF07962">
    <property type="entry name" value="Swi3"/>
    <property type="match status" value="1"/>
</dbReference>
<keyword evidence="3 6" id="KW-0227">DNA damage</keyword>
<evidence type="ECO:0000313" key="9">
    <source>
        <dbReference type="Proteomes" id="UP001626550"/>
    </source>
</evidence>
<evidence type="ECO:0000256" key="6">
    <source>
        <dbReference type="RuleBase" id="RU366049"/>
    </source>
</evidence>
<name>A0ABD2PS36_9PLAT</name>
<dbReference type="EMBL" id="JBJKFK010003081">
    <property type="protein sequence ID" value="KAL3310291.1"/>
    <property type="molecule type" value="Genomic_DNA"/>
</dbReference>
<feature type="non-terminal residue" evidence="8">
    <location>
        <position position="1"/>
    </location>
</feature>
<evidence type="ECO:0000256" key="4">
    <source>
        <dbReference type="ARBA" id="ARBA00023242"/>
    </source>
</evidence>
<dbReference type="AlphaFoldDB" id="A0ABD2PS36"/>
<gene>
    <name evidence="8" type="ORF">Ciccas_011145</name>
</gene>
<dbReference type="GO" id="GO:0000076">
    <property type="term" value="P:DNA replication checkpoint signaling"/>
    <property type="evidence" value="ECO:0007669"/>
    <property type="project" value="UniProtKB-UniRule"/>
</dbReference>